<gene>
    <name evidence="1" type="ORF">GT348_03450</name>
</gene>
<reference evidence="1 2" key="1">
    <citation type="submission" date="2020-01" db="EMBL/GenBank/DDBJ databases">
        <title>Genome sequencing of strain KACC 21507.</title>
        <authorList>
            <person name="Heo J."/>
            <person name="Kim S.-J."/>
            <person name="Kim J.-S."/>
            <person name="Hong S.-B."/>
            <person name="Kwon S.-W."/>
        </authorList>
    </citation>
    <scope>NUCLEOTIDE SEQUENCE [LARGE SCALE GENOMIC DNA]</scope>
    <source>
        <strain evidence="1 2">KACC 21507</strain>
    </source>
</reference>
<dbReference type="RefSeq" id="WP_160618524.1">
    <property type="nucleotide sequence ID" value="NZ_CP047652.1"/>
</dbReference>
<evidence type="ECO:0000313" key="2">
    <source>
        <dbReference type="Proteomes" id="UP000463975"/>
    </source>
</evidence>
<name>A0A6P1NEZ1_9PROT</name>
<dbReference type="AlphaFoldDB" id="A0A6P1NEZ1"/>
<accession>A0A6P1NEZ1</accession>
<organism evidence="1 2">
    <name type="scientific">Aristophania vespae</name>
    <dbReference type="NCBI Taxonomy" id="2697033"/>
    <lineage>
        <taxon>Bacteria</taxon>
        <taxon>Pseudomonadati</taxon>
        <taxon>Pseudomonadota</taxon>
        <taxon>Alphaproteobacteria</taxon>
        <taxon>Acetobacterales</taxon>
        <taxon>Acetobacteraceae</taxon>
        <taxon>Aristophania</taxon>
    </lineage>
</organism>
<proteinExistence type="predicted"/>
<dbReference type="Proteomes" id="UP000463975">
    <property type="component" value="Chromosome"/>
</dbReference>
<protein>
    <submittedName>
        <fullName evidence="1">Uncharacterized protein</fullName>
    </submittedName>
</protein>
<sequence length="65" mass="7331">MVVHRQISHIAEIEITVKGLQILDNETICLWPQSTNRLYQRPILLLAASEANAVNDHQAAIRVKS</sequence>
<dbReference type="KEGG" id="bomb:GT348_03450"/>
<keyword evidence="2" id="KW-1185">Reference proteome</keyword>
<dbReference type="EMBL" id="CP047652">
    <property type="protein sequence ID" value="QHI95447.1"/>
    <property type="molecule type" value="Genomic_DNA"/>
</dbReference>
<evidence type="ECO:0000313" key="1">
    <source>
        <dbReference type="EMBL" id="QHI95447.1"/>
    </source>
</evidence>